<keyword evidence="3" id="KW-1185">Reference proteome</keyword>
<evidence type="ECO:0000313" key="2">
    <source>
        <dbReference type="EMBL" id="KAK8743633.1"/>
    </source>
</evidence>
<proteinExistence type="predicted"/>
<dbReference type="EMBL" id="JARKIK010000024">
    <property type="protein sequence ID" value="KAK8743633.1"/>
    <property type="molecule type" value="Genomic_DNA"/>
</dbReference>
<evidence type="ECO:0000256" key="1">
    <source>
        <dbReference type="SAM" id="SignalP"/>
    </source>
</evidence>
<organism evidence="2 3">
    <name type="scientific">Cherax quadricarinatus</name>
    <name type="common">Australian red claw crayfish</name>
    <dbReference type="NCBI Taxonomy" id="27406"/>
    <lineage>
        <taxon>Eukaryota</taxon>
        <taxon>Metazoa</taxon>
        <taxon>Ecdysozoa</taxon>
        <taxon>Arthropoda</taxon>
        <taxon>Crustacea</taxon>
        <taxon>Multicrustacea</taxon>
        <taxon>Malacostraca</taxon>
        <taxon>Eumalacostraca</taxon>
        <taxon>Eucarida</taxon>
        <taxon>Decapoda</taxon>
        <taxon>Pleocyemata</taxon>
        <taxon>Astacidea</taxon>
        <taxon>Parastacoidea</taxon>
        <taxon>Parastacidae</taxon>
        <taxon>Cherax</taxon>
    </lineage>
</organism>
<accession>A0AAW0XWF2</accession>
<feature type="signal peptide" evidence="1">
    <location>
        <begin position="1"/>
        <end position="21"/>
    </location>
</feature>
<sequence length="254" mass="27975">MRTKRNSKWIFHLLWTFSLHAASLQETKEPLTAEQDAADGHTRQLIVNSPCLPCFREQNVGCRRVFGCIVNSDNSISSIFFSLSSLVGSEDSGRKFEDARAAVPAEVSPCLPCHYRDWHDRCRKIRGCVYPVSAEAEVATTFLLESETVFVPEDDVGGEEAASALDTVEGVPVAESGEQLEPTDPFEPFEDRTGVLEESSASESVFSSMDKYNEKPPTRFSLFDVSLIRALAPKTSLVKNMSPSDDVSDQASIA</sequence>
<name>A0AAW0XWF2_CHEQU</name>
<feature type="chain" id="PRO_5043575747" evidence="1">
    <location>
        <begin position="22"/>
        <end position="254"/>
    </location>
</feature>
<dbReference type="AlphaFoldDB" id="A0AAW0XWF2"/>
<gene>
    <name evidence="2" type="ORF">OTU49_001175</name>
</gene>
<protein>
    <submittedName>
        <fullName evidence="2">Uncharacterized protein</fullName>
    </submittedName>
</protein>
<dbReference type="Proteomes" id="UP001445076">
    <property type="component" value="Unassembled WGS sequence"/>
</dbReference>
<comment type="caution">
    <text evidence="2">The sequence shown here is derived from an EMBL/GenBank/DDBJ whole genome shotgun (WGS) entry which is preliminary data.</text>
</comment>
<reference evidence="2 3" key="1">
    <citation type="journal article" date="2024" name="BMC Genomics">
        <title>Genome assembly of redclaw crayfish (Cherax quadricarinatus) provides insights into its immune adaptation and hypoxia tolerance.</title>
        <authorList>
            <person name="Liu Z."/>
            <person name="Zheng J."/>
            <person name="Li H."/>
            <person name="Fang K."/>
            <person name="Wang S."/>
            <person name="He J."/>
            <person name="Zhou D."/>
            <person name="Weng S."/>
            <person name="Chi M."/>
            <person name="Gu Z."/>
            <person name="He J."/>
            <person name="Li F."/>
            <person name="Wang M."/>
        </authorList>
    </citation>
    <scope>NUCLEOTIDE SEQUENCE [LARGE SCALE GENOMIC DNA]</scope>
    <source>
        <strain evidence="2">ZL_2023a</strain>
    </source>
</reference>
<keyword evidence="1" id="KW-0732">Signal</keyword>
<evidence type="ECO:0000313" key="3">
    <source>
        <dbReference type="Proteomes" id="UP001445076"/>
    </source>
</evidence>